<dbReference type="Proteomes" id="UP000789706">
    <property type="component" value="Unassembled WGS sequence"/>
</dbReference>
<gene>
    <name evidence="3" type="ORF">DEBURN_LOCUS11556</name>
</gene>
<feature type="compositionally biased region" description="Basic residues" evidence="1">
    <location>
        <begin position="131"/>
        <end position="140"/>
    </location>
</feature>
<feature type="non-terminal residue" evidence="3">
    <location>
        <position position="1"/>
    </location>
</feature>
<evidence type="ECO:0000313" key="3">
    <source>
        <dbReference type="EMBL" id="CAG8654452.1"/>
    </source>
</evidence>
<dbReference type="EMBL" id="CAJVPK010007070">
    <property type="protein sequence ID" value="CAG8654452.1"/>
    <property type="molecule type" value="Genomic_DNA"/>
</dbReference>
<evidence type="ECO:0000256" key="1">
    <source>
        <dbReference type="SAM" id="MobiDB-lite"/>
    </source>
</evidence>
<dbReference type="InterPro" id="IPR000697">
    <property type="entry name" value="WH1/EVH1_dom"/>
</dbReference>
<dbReference type="InterPro" id="IPR011993">
    <property type="entry name" value="PH-like_dom_sf"/>
</dbReference>
<protein>
    <submittedName>
        <fullName evidence="3">8656_t:CDS:1</fullName>
    </submittedName>
</protein>
<dbReference type="Pfam" id="PF00568">
    <property type="entry name" value="WH1"/>
    <property type="match status" value="1"/>
</dbReference>
<feature type="domain" description="WH1" evidence="2">
    <location>
        <begin position="1"/>
        <end position="58"/>
    </location>
</feature>
<feature type="region of interest" description="Disordered" evidence="1">
    <location>
        <begin position="103"/>
        <end position="140"/>
    </location>
</feature>
<name>A0A9N9H318_9GLOM</name>
<evidence type="ECO:0000259" key="2">
    <source>
        <dbReference type="PROSITE" id="PS50229"/>
    </source>
</evidence>
<dbReference type="PROSITE" id="PS50229">
    <property type="entry name" value="WH1"/>
    <property type="match status" value="1"/>
</dbReference>
<keyword evidence="4" id="KW-1185">Reference proteome</keyword>
<accession>A0A9N9H318</accession>
<proteinExistence type="predicted"/>
<evidence type="ECO:0000313" key="4">
    <source>
        <dbReference type="Proteomes" id="UP000789706"/>
    </source>
</evidence>
<dbReference type="AlphaFoldDB" id="A0A9N9H318"/>
<feature type="non-terminal residue" evidence="3">
    <location>
        <position position="140"/>
    </location>
</feature>
<comment type="caution">
    <text evidence="3">The sequence shown here is derived from an EMBL/GenBank/DDBJ whole genome shotgun (WGS) entry which is preliminary data.</text>
</comment>
<reference evidence="3" key="1">
    <citation type="submission" date="2021-06" db="EMBL/GenBank/DDBJ databases">
        <authorList>
            <person name="Kallberg Y."/>
            <person name="Tangrot J."/>
            <person name="Rosling A."/>
        </authorList>
    </citation>
    <scope>NUCLEOTIDE SEQUENCE</scope>
    <source>
        <strain evidence="3">AZ414A</strain>
    </source>
</reference>
<dbReference type="SUPFAM" id="SSF50729">
    <property type="entry name" value="PH domain-like"/>
    <property type="match status" value="1"/>
</dbReference>
<organism evidence="3 4">
    <name type="scientific">Diversispora eburnea</name>
    <dbReference type="NCBI Taxonomy" id="1213867"/>
    <lineage>
        <taxon>Eukaryota</taxon>
        <taxon>Fungi</taxon>
        <taxon>Fungi incertae sedis</taxon>
        <taxon>Mucoromycota</taxon>
        <taxon>Glomeromycotina</taxon>
        <taxon>Glomeromycetes</taxon>
        <taxon>Diversisporales</taxon>
        <taxon>Diversisporaceae</taxon>
        <taxon>Diversispora</taxon>
    </lineage>
</organism>
<dbReference type="OrthoDB" id="8963340at2759"/>
<feature type="compositionally biased region" description="Low complexity" evidence="1">
    <location>
        <begin position="110"/>
        <end position="124"/>
    </location>
</feature>
<dbReference type="Gene3D" id="2.30.29.30">
    <property type="entry name" value="Pleckstrin-homology domain (PH domain)/Phosphotyrosine-binding domain (PTB)"/>
    <property type="match status" value="1"/>
</dbReference>
<sequence>NNRGVLWEQELYEGFLYYKERNFFHTFEIDNYLAAFSFANENEADVFHSKVKKNLDSGYDAQNIDPAWKSFLDSLGDLGVPQSIIEKDSNFIMEFVQNNPDVKRLIPTQTSSRSTNNNNSKKLLPAPPPSKHQKRQPQLP</sequence>